<feature type="compositionally biased region" description="Basic and acidic residues" evidence="1">
    <location>
        <begin position="17"/>
        <end position="36"/>
    </location>
</feature>
<comment type="caution">
    <text evidence="2">The sequence shown here is derived from an EMBL/GenBank/DDBJ whole genome shotgun (WGS) entry which is preliminary data.</text>
</comment>
<feature type="region of interest" description="Disordered" evidence="1">
    <location>
        <begin position="14"/>
        <end position="36"/>
    </location>
</feature>
<evidence type="ECO:0000313" key="2">
    <source>
        <dbReference type="EMBL" id="KAK9740977.1"/>
    </source>
</evidence>
<organism evidence="2 3">
    <name type="scientific">Saponaria officinalis</name>
    <name type="common">Common soapwort</name>
    <name type="synonym">Lychnis saponaria</name>
    <dbReference type="NCBI Taxonomy" id="3572"/>
    <lineage>
        <taxon>Eukaryota</taxon>
        <taxon>Viridiplantae</taxon>
        <taxon>Streptophyta</taxon>
        <taxon>Embryophyta</taxon>
        <taxon>Tracheophyta</taxon>
        <taxon>Spermatophyta</taxon>
        <taxon>Magnoliopsida</taxon>
        <taxon>eudicotyledons</taxon>
        <taxon>Gunneridae</taxon>
        <taxon>Pentapetalae</taxon>
        <taxon>Caryophyllales</taxon>
        <taxon>Caryophyllaceae</taxon>
        <taxon>Caryophylleae</taxon>
        <taxon>Saponaria</taxon>
    </lineage>
</organism>
<dbReference type="Proteomes" id="UP001443914">
    <property type="component" value="Unassembled WGS sequence"/>
</dbReference>
<gene>
    <name evidence="2" type="ORF">RND81_03G074200</name>
</gene>
<proteinExistence type="predicted"/>
<dbReference type="AlphaFoldDB" id="A0AAW1M6H1"/>
<sequence>MGISAKKIIQRLMKNPLRKEAATKERKKLGSDGKGKGLLEQLKSSWSKSGWAPRYETYTPLKTSRAEVYALQRTIRGGKGQSPYTLRAISQNGATIIIRQGTSRMNVGS</sequence>
<dbReference type="EMBL" id="JBDFQZ010000003">
    <property type="protein sequence ID" value="KAK9740977.1"/>
    <property type="molecule type" value="Genomic_DNA"/>
</dbReference>
<evidence type="ECO:0000256" key="1">
    <source>
        <dbReference type="SAM" id="MobiDB-lite"/>
    </source>
</evidence>
<evidence type="ECO:0000313" key="3">
    <source>
        <dbReference type="Proteomes" id="UP001443914"/>
    </source>
</evidence>
<keyword evidence="3" id="KW-1185">Reference proteome</keyword>
<accession>A0AAW1M6H1</accession>
<reference evidence="2" key="1">
    <citation type="submission" date="2024-03" db="EMBL/GenBank/DDBJ databases">
        <title>WGS assembly of Saponaria officinalis var. Norfolk2.</title>
        <authorList>
            <person name="Jenkins J."/>
            <person name="Shu S."/>
            <person name="Grimwood J."/>
            <person name="Barry K."/>
            <person name="Goodstein D."/>
            <person name="Schmutz J."/>
            <person name="Leebens-Mack J."/>
            <person name="Osbourn A."/>
        </authorList>
    </citation>
    <scope>NUCLEOTIDE SEQUENCE [LARGE SCALE GENOMIC DNA]</scope>
    <source>
        <strain evidence="2">JIC</strain>
    </source>
</reference>
<name>A0AAW1M6H1_SAPOF</name>
<protein>
    <submittedName>
        <fullName evidence="2">Uncharacterized protein</fullName>
    </submittedName>
</protein>